<keyword evidence="3" id="KW-1185">Reference proteome</keyword>
<gene>
    <name evidence="2" type="ORF">Bca52824_072173</name>
</gene>
<sequence>MAIDAGGGSARRRHRFPSSHSVLLVSMYLVLLSVLIPVDPPPRISHSPSSTCLKSIVSSASRSSSRHSSVLSSATTFQTSATSSMLPPDLAPQGSTAPLIIAVSPTSPSLSTVPPCTSGDTRSTHPEQRLARSGRFCISKAPPPLHTASDPFTDAVTPSCCSVSYLDYTVHQCRSDLVSFIIAANLRRSRRGGVSHSCSIASFSVRSPDPATASVFNLRISPTLVSFLAGFDNDVFASVIEPTLRQRQVLYRDKLFRVDLLSSPPIARFCPLRFNLLPHLGRDIEKGQFAPPLPCALIPTKRRNTPKYCARRLDRSKTLCLLPDVTLNTLNQNECDVNMLRSVSVTNYWLRHGNVEVQGFDPSKLLSSSSNSIVLSVPKKAKLALEIHLVSLRSFVEFRTDPTNFSAKSSQIGLLLGVAQSLGASHQKLLSRNSPTASYWCINVDFDYQLFLRTIALGIKVKLLYGVFHLAELDSPLIGFILLCFIMLSTFVVPSSMSPESSASVVNVLAL</sequence>
<dbReference type="Proteomes" id="UP000886595">
    <property type="component" value="Unassembled WGS sequence"/>
</dbReference>
<keyword evidence="1" id="KW-0472">Membrane</keyword>
<comment type="caution">
    <text evidence="2">The sequence shown here is derived from an EMBL/GenBank/DDBJ whole genome shotgun (WGS) entry which is preliminary data.</text>
</comment>
<name>A0A8X7U4Q3_BRACI</name>
<keyword evidence="1" id="KW-1133">Transmembrane helix</keyword>
<evidence type="ECO:0000256" key="1">
    <source>
        <dbReference type="SAM" id="Phobius"/>
    </source>
</evidence>
<feature type="transmembrane region" description="Helical" evidence="1">
    <location>
        <begin position="21"/>
        <end position="38"/>
    </location>
</feature>
<accession>A0A8X7U4Q3</accession>
<proteinExistence type="predicted"/>
<organism evidence="2 3">
    <name type="scientific">Brassica carinata</name>
    <name type="common">Ethiopian mustard</name>
    <name type="synonym">Abyssinian cabbage</name>
    <dbReference type="NCBI Taxonomy" id="52824"/>
    <lineage>
        <taxon>Eukaryota</taxon>
        <taxon>Viridiplantae</taxon>
        <taxon>Streptophyta</taxon>
        <taxon>Embryophyta</taxon>
        <taxon>Tracheophyta</taxon>
        <taxon>Spermatophyta</taxon>
        <taxon>Magnoliopsida</taxon>
        <taxon>eudicotyledons</taxon>
        <taxon>Gunneridae</taxon>
        <taxon>Pentapetalae</taxon>
        <taxon>rosids</taxon>
        <taxon>malvids</taxon>
        <taxon>Brassicales</taxon>
        <taxon>Brassicaceae</taxon>
        <taxon>Brassiceae</taxon>
        <taxon>Brassica</taxon>
    </lineage>
</organism>
<reference evidence="2 3" key="1">
    <citation type="submission" date="2020-02" db="EMBL/GenBank/DDBJ databases">
        <authorList>
            <person name="Ma Q."/>
            <person name="Huang Y."/>
            <person name="Song X."/>
            <person name="Pei D."/>
        </authorList>
    </citation>
    <scope>NUCLEOTIDE SEQUENCE [LARGE SCALE GENOMIC DNA]</scope>
    <source>
        <strain evidence="2">Sxm20200214</strain>
        <tissue evidence="2">Leaf</tissue>
    </source>
</reference>
<dbReference type="AlphaFoldDB" id="A0A8X7U4Q3"/>
<dbReference type="EMBL" id="JAAMPC010000014">
    <property type="protein sequence ID" value="KAG2265094.1"/>
    <property type="molecule type" value="Genomic_DNA"/>
</dbReference>
<evidence type="ECO:0000313" key="2">
    <source>
        <dbReference type="EMBL" id="KAG2265094.1"/>
    </source>
</evidence>
<evidence type="ECO:0000313" key="3">
    <source>
        <dbReference type="Proteomes" id="UP000886595"/>
    </source>
</evidence>
<protein>
    <submittedName>
        <fullName evidence="2">Uncharacterized protein</fullName>
    </submittedName>
</protein>
<dbReference type="OrthoDB" id="10391769at2759"/>
<keyword evidence="1" id="KW-0812">Transmembrane</keyword>